<dbReference type="InterPro" id="IPR043917">
    <property type="entry name" value="DUF5753"/>
</dbReference>
<dbReference type="CDD" id="cd00093">
    <property type="entry name" value="HTH_XRE"/>
    <property type="match status" value="1"/>
</dbReference>
<feature type="domain" description="HTH cro/C1-type" evidence="1">
    <location>
        <begin position="18"/>
        <end position="72"/>
    </location>
</feature>
<reference evidence="2" key="1">
    <citation type="submission" date="2020-11" db="EMBL/GenBank/DDBJ databases">
        <title>Sequencing the genomes of 1000 actinobacteria strains.</title>
        <authorList>
            <person name="Klenk H.-P."/>
        </authorList>
    </citation>
    <scope>NUCLEOTIDE SEQUENCE</scope>
    <source>
        <strain evidence="2">DSM 43175</strain>
    </source>
</reference>
<dbReference type="EMBL" id="JADOUA010000001">
    <property type="protein sequence ID" value="MBG6088501.1"/>
    <property type="molecule type" value="Genomic_DNA"/>
</dbReference>
<evidence type="ECO:0000313" key="2">
    <source>
        <dbReference type="EMBL" id="MBG6088501.1"/>
    </source>
</evidence>
<dbReference type="Proteomes" id="UP000614047">
    <property type="component" value="Unassembled WGS sequence"/>
</dbReference>
<evidence type="ECO:0000313" key="3">
    <source>
        <dbReference type="Proteomes" id="UP000614047"/>
    </source>
</evidence>
<dbReference type="RefSeq" id="WP_197011213.1">
    <property type="nucleotide sequence ID" value="NZ_BAABES010000005.1"/>
</dbReference>
<name>A0A931DJ36_9ACTN</name>
<dbReference type="AlphaFoldDB" id="A0A931DJ36"/>
<dbReference type="Gene3D" id="1.10.260.40">
    <property type="entry name" value="lambda repressor-like DNA-binding domains"/>
    <property type="match status" value="1"/>
</dbReference>
<dbReference type="InterPro" id="IPR010982">
    <property type="entry name" value="Lambda_DNA-bd_dom_sf"/>
</dbReference>
<proteinExistence type="predicted"/>
<organism evidence="2 3">
    <name type="scientific">Actinomadura viridis</name>
    <dbReference type="NCBI Taxonomy" id="58110"/>
    <lineage>
        <taxon>Bacteria</taxon>
        <taxon>Bacillati</taxon>
        <taxon>Actinomycetota</taxon>
        <taxon>Actinomycetes</taxon>
        <taxon>Streptosporangiales</taxon>
        <taxon>Thermomonosporaceae</taxon>
        <taxon>Actinomadura</taxon>
    </lineage>
</organism>
<dbReference type="GO" id="GO:0003677">
    <property type="term" value="F:DNA binding"/>
    <property type="evidence" value="ECO:0007669"/>
    <property type="project" value="InterPro"/>
</dbReference>
<dbReference type="Pfam" id="PF19054">
    <property type="entry name" value="DUF5753"/>
    <property type="match status" value="1"/>
</dbReference>
<dbReference type="Pfam" id="PF13560">
    <property type="entry name" value="HTH_31"/>
    <property type="match status" value="1"/>
</dbReference>
<protein>
    <submittedName>
        <fullName evidence="2">Transcriptional regulator with XRE-family HTH domain</fullName>
    </submittedName>
</protein>
<accession>A0A931DJ36</accession>
<evidence type="ECO:0000259" key="1">
    <source>
        <dbReference type="PROSITE" id="PS50943"/>
    </source>
</evidence>
<keyword evidence="3" id="KW-1185">Reference proteome</keyword>
<dbReference type="InterPro" id="IPR001387">
    <property type="entry name" value="Cro/C1-type_HTH"/>
</dbReference>
<dbReference type="PROSITE" id="PS50943">
    <property type="entry name" value="HTH_CROC1"/>
    <property type="match status" value="1"/>
</dbReference>
<dbReference type="SUPFAM" id="SSF47413">
    <property type="entry name" value="lambda repressor-like DNA-binding domains"/>
    <property type="match status" value="1"/>
</dbReference>
<comment type="caution">
    <text evidence="2">The sequence shown here is derived from an EMBL/GenBank/DDBJ whole genome shotgun (WGS) entry which is preliminary data.</text>
</comment>
<gene>
    <name evidence="2" type="ORF">IW256_002614</name>
</gene>
<sequence length="285" mass="32058">MSKAPPSTARLRKIGRTLRRIRVDAGYTLKTAGRMIERSGSSLSLIEKGEQQLRLRDLKHILDVYEVEPVTHRALMTLAAQQQQHCGLEEFRETVSREALDIASLENSASMIALAEIGVIPGLMQTESYARSVIRAGLVGEEATKADGYLAFRLARQQRTLHRPDAPRLRIIVDEAALRRVRGGRRVMHDQLTHLLENSHRENVTLQVLPFECETDPTYVGPFQILEIGCPAILSAVLIDHLTGRWILEEDSDVTFYLSKFAHISKTALNDADSRTMLQRILSDL</sequence>